<dbReference type="EMBL" id="UFQC01000019">
    <property type="protein sequence ID" value="SSW69670.1"/>
    <property type="molecule type" value="Genomic_DNA"/>
</dbReference>
<protein>
    <submittedName>
        <fullName evidence="3">N-acetyl-alpha-D-glucosaminyl L-malate synthase</fullName>
        <ecNumber evidence="3">2.4.1.-</ecNumber>
    </submittedName>
</protein>
<feature type="domain" description="Glycosyltransferase subfamily 4-like N-terminal" evidence="2">
    <location>
        <begin position="1"/>
        <end position="135"/>
    </location>
</feature>
<evidence type="ECO:0000259" key="2">
    <source>
        <dbReference type="Pfam" id="PF13439"/>
    </source>
</evidence>
<keyword evidence="3" id="KW-0328">Glycosyltransferase</keyword>
<dbReference type="SUPFAM" id="SSF53756">
    <property type="entry name" value="UDP-Glycosyltransferase/glycogen phosphorylase"/>
    <property type="match status" value="1"/>
</dbReference>
<evidence type="ECO:0000259" key="1">
    <source>
        <dbReference type="Pfam" id="PF00534"/>
    </source>
</evidence>
<proteinExistence type="predicted"/>
<dbReference type="EC" id="2.4.1.-" evidence="3"/>
<dbReference type="Proteomes" id="UP000289465">
    <property type="component" value="Unassembled WGS sequence"/>
</dbReference>
<dbReference type="Gene3D" id="3.40.50.2000">
    <property type="entry name" value="Glycogen Phosphorylase B"/>
    <property type="match status" value="2"/>
</dbReference>
<feature type="domain" description="Glycosyl transferase family 1" evidence="1">
    <location>
        <begin position="143"/>
        <end position="306"/>
    </location>
</feature>
<evidence type="ECO:0000313" key="4">
    <source>
        <dbReference type="Proteomes" id="UP000289465"/>
    </source>
</evidence>
<evidence type="ECO:0000313" key="3">
    <source>
        <dbReference type="EMBL" id="SSW69670.1"/>
    </source>
</evidence>
<keyword evidence="3" id="KW-0808">Transferase</keyword>
<organism evidence="3 4">
    <name type="scientific">Achromobacter veterisilvae</name>
    <dbReference type="NCBI Taxonomy" id="2069367"/>
    <lineage>
        <taxon>Bacteria</taxon>
        <taxon>Pseudomonadati</taxon>
        <taxon>Pseudomonadota</taxon>
        <taxon>Betaproteobacteria</taxon>
        <taxon>Burkholderiales</taxon>
        <taxon>Alcaligenaceae</taxon>
        <taxon>Achromobacter</taxon>
    </lineage>
</organism>
<accession>A0A446CP54</accession>
<sequence length="334" mass="36215">MRERGHLVEAICQPGSGLQAKLTDEGFVVHTVRMDGAAGYLRSVCKIWRILRRGGYDVLNTHSRRDTVIAALAARLAGTPLIVRTRHLAKPPGSLWSYTGLPHKVVAISEYVAKQMRERGVAKRDLQTVFTAVNLPPRPESSTLRAELGLDQFAIVVVCVGHLRQQKGQALLIEAMATLMRSHEHLHLVFAGEGSQLQPLTRLADSLGIGNRTHFLGRRTDIPNVLAGADIFSLPTQFEALGTSFIEASAYGLPIVGTDVGGVPEVVQHGVSGILVPYGDVASLEQALGRLIQDSALRSRMGAAGARHIATEPKFTVAAMAEAMERAYLSWLKR</sequence>
<dbReference type="InterPro" id="IPR001296">
    <property type="entry name" value="Glyco_trans_1"/>
</dbReference>
<dbReference type="AlphaFoldDB" id="A0A446CP54"/>
<dbReference type="Pfam" id="PF13439">
    <property type="entry name" value="Glyco_transf_4"/>
    <property type="match status" value="1"/>
</dbReference>
<dbReference type="Pfam" id="PF00534">
    <property type="entry name" value="Glycos_transf_1"/>
    <property type="match status" value="1"/>
</dbReference>
<reference evidence="3 4" key="1">
    <citation type="submission" date="2018-07" db="EMBL/GenBank/DDBJ databases">
        <authorList>
            <person name="Peeters C."/>
        </authorList>
    </citation>
    <scope>NUCLEOTIDE SEQUENCE [LARGE SCALE GENOMIC DNA]</scope>
    <source>
        <strain evidence="3 4">LMG 30378</strain>
    </source>
</reference>
<dbReference type="InterPro" id="IPR028098">
    <property type="entry name" value="Glyco_trans_4-like_N"/>
</dbReference>
<gene>
    <name evidence="3" type="primary">bshA_4</name>
    <name evidence="3" type="ORF">AVE30378_03635</name>
</gene>
<dbReference type="PANTHER" id="PTHR12526">
    <property type="entry name" value="GLYCOSYLTRANSFERASE"/>
    <property type="match status" value="1"/>
</dbReference>
<name>A0A446CP54_9BURK</name>
<dbReference type="GO" id="GO:0016757">
    <property type="term" value="F:glycosyltransferase activity"/>
    <property type="evidence" value="ECO:0007669"/>
    <property type="project" value="UniProtKB-KW"/>
</dbReference>